<reference evidence="2 3" key="1">
    <citation type="journal article" date="2013" name="Genome Announc.">
        <title>Genome Sequence of the Polycyclic Aromatic Hydrocarbon-Degrading Bacterium Strain Marinobacter nanhaiticus D15-8WT.</title>
        <authorList>
            <person name="Cui Z."/>
            <person name="Gao W."/>
            <person name="Li Q."/>
            <person name="Xu G."/>
            <person name="Zheng L."/>
        </authorList>
    </citation>
    <scope>NUCLEOTIDE SEQUENCE [LARGE SCALE GENOMIC DNA]</scope>
    <source>
        <strain evidence="2 3">D15-8W</strain>
    </source>
</reference>
<dbReference type="Proteomes" id="UP000013165">
    <property type="component" value="Unassembled WGS sequence"/>
</dbReference>
<keyword evidence="2" id="KW-0378">Hydrolase</keyword>
<dbReference type="GO" id="GO:0046464">
    <property type="term" value="P:acylglycerol catabolic process"/>
    <property type="evidence" value="ECO:0007669"/>
    <property type="project" value="TreeGrafter"/>
</dbReference>
<dbReference type="InterPro" id="IPR029058">
    <property type="entry name" value="AB_hydrolase_fold"/>
</dbReference>
<gene>
    <name evidence="2" type="ORF">J057_17405</name>
</gene>
<dbReference type="Gene3D" id="3.40.50.1820">
    <property type="entry name" value="alpha/beta hydrolase"/>
    <property type="match status" value="1"/>
</dbReference>
<name>N6VSS6_9GAMM</name>
<dbReference type="InterPro" id="IPR000073">
    <property type="entry name" value="AB_hydrolase_1"/>
</dbReference>
<proteinExistence type="predicted"/>
<sequence>MAYMYLPPKGDKPVVTLLHGKNFNGAYWERTAQFLQKQGYGVLMPDQIGFGKSSKPTGYQYSFPVLANNTRELMKSLDIDNAVIVGHSMGGMLASRFALNYPDATRKLILVNPIGLENYLHFVQYKDVGFFYQNELKQSADKIKAYQRKNYYAGDWNEDYAALTEPLVGWVQGPDWNDLAYVSALTYDMIFTQPVVEEYDDFNVPAALILGTRDRTGPGRNWKKEGVEYELGRYDQLGRAIRARNEDIQLYELEDLGHLPHIEAFDRFKTVFAKALP</sequence>
<evidence type="ECO:0000313" key="2">
    <source>
        <dbReference type="EMBL" id="ENO13195.2"/>
    </source>
</evidence>
<dbReference type="InterPro" id="IPR050266">
    <property type="entry name" value="AB_hydrolase_sf"/>
</dbReference>
<protein>
    <submittedName>
        <fullName evidence="2">Alpha/beta hydrolase</fullName>
    </submittedName>
</protein>
<dbReference type="PANTHER" id="PTHR43798:SF33">
    <property type="entry name" value="HYDROLASE, PUTATIVE (AFU_ORTHOLOGUE AFUA_2G14860)-RELATED"/>
    <property type="match status" value="1"/>
</dbReference>
<feature type="domain" description="AB hydrolase-1" evidence="1">
    <location>
        <begin position="13"/>
        <end position="113"/>
    </location>
</feature>
<dbReference type="Pfam" id="PF00561">
    <property type="entry name" value="Abhydrolase_1"/>
    <property type="match status" value="1"/>
</dbReference>
<dbReference type="OrthoDB" id="9773293at2"/>
<dbReference type="SUPFAM" id="SSF53474">
    <property type="entry name" value="alpha/beta-Hydrolases"/>
    <property type="match status" value="1"/>
</dbReference>
<dbReference type="PANTHER" id="PTHR43798">
    <property type="entry name" value="MONOACYLGLYCEROL LIPASE"/>
    <property type="match status" value="1"/>
</dbReference>
<dbReference type="AlphaFoldDB" id="N6VSS6"/>
<dbReference type="PRINTS" id="PR00111">
    <property type="entry name" value="ABHYDROLASE"/>
</dbReference>
<accession>N6VSS6</accession>
<organism evidence="2 3">
    <name type="scientific">Marinobacter nanhaiticus D15-8W</name>
    <dbReference type="NCBI Taxonomy" id="626887"/>
    <lineage>
        <taxon>Bacteria</taxon>
        <taxon>Pseudomonadati</taxon>
        <taxon>Pseudomonadota</taxon>
        <taxon>Gammaproteobacteria</taxon>
        <taxon>Pseudomonadales</taxon>
        <taxon>Marinobacteraceae</taxon>
        <taxon>Marinobacter</taxon>
    </lineage>
</organism>
<dbReference type="GO" id="GO:0047372">
    <property type="term" value="F:monoacylglycerol lipase activity"/>
    <property type="evidence" value="ECO:0007669"/>
    <property type="project" value="TreeGrafter"/>
</dbReference>
<dbReference type="HOGENOM" id="CLU_020336_2_0_6"/>
<dbReference type="GO" id="GO:0016020">
    <property type="term" value="C:membrane"/>
    <property type="evidence" value="ECO:0007669"/>
    <property type="project" value="TreeGrafter"/>
</dbReference>
<dbReference type="PATRIC" id="fig|626887.3.peg.3478"/>
<dbReference type="eggNOG" id="COG2267">
    <property type="taxonomic scope" value="Bacteria"/>
</dbReference>
<comment type="caution">
    <text evidence="2">The sequence shown here is derived from an EMBL/GenBank/DDBJ whole genome shotgun (WGS) entry which is preliminary data.</text>
</comment>
<keyword evidence="3" id="KW-1185">Reference proteome</keyword>
<evidence type="ECO:0000313" key="3">
    <source>
        <dbReference type="Proteomes" id="UP000013165"/>
    </source>
</evidence>
<dbReference type="EMBL" id="APLQ01000014">
    <property type="protein sequence ID" value="ENO13195.2"/>
    <property type="molecule type" value="Genomic_DNA"/>
</dbReference>
<evidence type="ECO:0000259" key="1">
    <source>
        <dbReference type="Pfam" id="PF00561"/>
    </source>
</evidence>
<dbReference type="STRING" id="626887.J057_17405"/>